<dbReference type="GeneID" id="8777787"/>
<organism evidence="1 2">
    <name type="scientific">Ferroglobus placidus (strain DSM 10642 / AEDII12DO)</name>
    <dbReference type="NCBI Taxonomy" id="589924"/>
    <lineage>
        <taxon>Archaea</taxon>
        <taxon>Methanobacteriati</taxon>
        <taxon>Methanobacteriota</taxon>
        <taxon>Archaeoglobi</taxon>
        <taxon>Archaeoglobales</taxon>
        <taxon>Archaeoglobaceae</taxon>
        <taxon>Ferroglobus</taxon>
    </lineage>
</organism>
<reference evidence="1 2" key="2">
    <citation type="journal article" date="2011" name="Stand. Genomic Sci.">
        <title>Complete genome sequence of Ferroglobus placidus AEDII12DO.</title>
        <authorList>
            <person name="Anderson I."/>
            <person name="Risso C."/>
            <person name="Holmes D."/>
            <person name="Lucas S."/>
            <person name="Copeland A."/>
            <person name="Lapidus A."/>
            <person name="Cheng J.F."/>
            <person name="Bruce D."/>
            <person name="Goodwin L."/>
            <person name="Pitluck S."/>
            <person name="Saunders E."/>
            <person name="Brettin T."/>
            <person name="Detter J.C."/>
            <person name="Han C."/>
            <person name="Tapia R."/>
            <person name="Larimer F."/>
            <person name="Land M."/>
            <person name="Hauser L."/>
            <person name="Woyke T."/>
            <person name="Lovley D."/>
            <person name="Kyrpides N."/>
            <person name="Ivanova N."/>
        </authorList>
    </citation>
    <scope>NUCLEOTIDE SEQUENCE [LARGE SCALE GENOMIC DNA]</scope>
    <source>
        <strain evidence="2">DSM 10642 / AEDII12DO</strain>
    </source>
</reference>
<accession>D3S2E1</accession>
<dbReference type="Proteomes" id="UP000002613">
    <property type="component" value="Chromosome"/>
</dbReference>
<keyword evidence="2" id="KW-1185">Reference proteome</keyword>
<evidence type="ECO:0000313" key="2">
    <source>
        <dbReference type="Proteomes" id="UP000002613"/>
    </source>
</evidence>
<dbReference type="AlphaFoldDB" id="D3S2E1"/>
<dbReference type="PaxDb" id="589924-Ferp_0290"/>
<name>D3S2E1_FERPA</name>
<dbReference type="HOGENOM" id="CLU_2447535_0_0_2"/>
<sequence length="89" mass="10278">MDIVDEVIEKIRNDPQIRSTRFSNKFLNTVGEICSRYGYGATRLFLLGRDDNESKALLKVLDMIVERNLSVEIGTLIFKKLNAIKFARR</sequence>
<dbReference type="KEGG" id="fpl:Ferp_0290"/>
<evidence type="ECO:0000313" key="1">
    <source>
        <dbReference type="EMBL" id="ADC64471.1"/>
    </source>
</evidence>
<dbReference type="STRING" id="589924.Ferp_0290"/>
<proteinExistence type="predicted"/>
<protein>
    <submittedName>
        <fullName evidence="1">Uncharacterized protein</fullName>
    </submittedName>
</protein>
<reference evidence="2" key="1">
    <citation type="submission" date="2010-02" db="EMBL/GenBank/DDBJ databases">
        <title>Complete sequence of Ferroglobus placidus DSM 10642.</title>
        <authorList>
            <consortium name="US DOE Joint Genome Institute"/>
            <person name="Lucas S."/>
            <person name="Copeland A."/>
            <person name="Lapidus A."/>
            <person name="Cheng J.-F."/>
            <person name="Bruce D."/>
            <person name="Goodwin L."/>
            <person name="Pitluck S."/>
            <person name="Saunders E."/>
            <person name="Brettin T."/>
            <person name="Detter J.C."/>
            <person name="Han C."/>
            <person name="Tapia R."/>
            <person name="Larimer F."/>
            <person name="Land M."/>
            <person name="Hauser L."/>
            <person name="Kyrpides N."/>
            <person name="Ivanova N."/>
            <person name="Holmes D."/>
            <person name="Lovley D."/>
            <person name="Kyrpides N."/>
            <person name="Anderson I.J."/>
            <person name="Woyke T."/>
        </authorList>
    </citation>
    <scope>NUCLEOTIDE SEQUENCE [LARGE SCALE GENOMIC DNA]</scope>
    <source>
        <strain evidence="2">DSM 10642 / AEDII12DO</strain>
    </source>
</reference>
<dbReference type="EMBL" id="CP001899">
    <property type="protein sequence ID" value="ADC64471.1"/>
    <property type="molecule type" value="Genomic_DNA"/>
</dbReference>
<dbReference type="RefSeq" id="WP_012964818.1">
    <property type="nucleotide sequence ID" value="NC_013849.1"/>
</dbReference>
<gene>
    <name evidence="1" type="ordered locus">Ferp_0290</name>
</gene>